<comment type="caution">
    <text evidence="1">The sequence shown here is derived from an EMBL/GenBank/DDBJ whole genome shotgun (WGS) entry which is preliminary data.</text>
</comment>
<proteinExistence type="predicted"/>
<evidence type="ECO:0000313" key="2">
    <source>
        <dbReference type="Proteomes" id="UP001234297"/>
    </source>
</evidence>
<name>A0ACC2LYJ1_PERAE</name>
<evidence type="ECO:0000313" key="1">
    <source>
        <dbReference type="EMBL" id="KAJ8638268.1"/>
    </source>
</evidence>
<sequence>MASRSQSLPLVNQSPQAGLQNQPPPAGQNQLPPPPPPSPYCIRLSDANVKDLLKNPPRFIIHFGFGLIWYFLTTGKHPKPYIAIAVVVAYGIYCALPTLIGCLFPGNTPRWEILKATVSPYYRETRVLPP</sequence>
<keyword evidence="2" id="KW-1185">Reference proteome</keyword>
<accession>A0ACC2LYJ1</accession>
<dbReference type="EMBL" id="CM056811">
    <property type="protein sequence ID" value="KAJ8638268.1"/>
    <property type="molecule type" value="Genomic_DNA"/>
</dbReference>
<reference evidence="1 2" key="1">
    <citation type="journal article" date="2022" name="Hortic Res">
        <title>A haplotype resolved chromosomal level avocado genome allows analysis of novel avocado genes.</title>
        <authorList>
            <person name="Nath O."/>
            <person name="Fletcher S.J."/>
            <person name="Hayward A."/>
            <person name="Shaw L.M."/>
            <person name="Masouleh A.K."/>
            <person name="Furtado A."/>
            <person name="Henry R.J."/>
            <person name="Mitter N."/>
        </authorList>
    </citation>
    <scope>NUCLEOTIDE SEQUENCE [LARGE SCALE GENOMIC DNA]</scope>
    <source>
        <strain evidence="2">cv. Hass</strain>
    </source>
</reference>
<dbReference type="Proteomes" id="UP001234297">
    <property type="component" value="Chromosome 3"/>
</dbReference>
<organism evidence="1 2">
    <name type="scientific">Persea americana</name>
    <name type="common">Avocado</name>
    <dbReference type="NCBI Taxonomy" id="3435"/>
    <lineage>
        <taxon>Eukaryota</taxon>
        <taxon>Viridiplantae</taxon>
        <taxon>Streptophyta</taxon>
        <taxon>Embryophyta</taxon>
        <taxon>Tracheophyta</taxon>
        <taxon>Spermatophyta</taxon>
        <taxon>Magnoliopsida</taxon>
        <taxon>Magnoliidae</taxon>
        <taxon>Laurales</taxon>
        <taxon>Lauraceae</taxon>
        <taxon>Persea</taxon>
    </lineage>
</organism>
<protein>
    <submittedName>
        <fullName evidence="1">Uncharacterized protein</fullName>
    </submittedName>
</protein>
<gene>
    <name evidence="1" type="ORF">MRB53_012535</name>
</gene>